<keyword evidence="3" id="KW-0732">Signal</keyword>
<dbReference type="SMART" id="SM00020">
    <property type="entry name" value="Tryp_SPc"/>
    <property type="match status" value="1"/>
</dbReference>
<gene>
    <name evidence="5" type="ORF">LZC95_35755</name>
</gene>
<evidence type="ECO:0000256" key="1">
    <source>
        <dbReference type="ARBA" id="ARBA00007664"/>
    </source>
</evidence>
<keyword evidence="6" id="KW-1185">Reference proteome</keyword>
<evidence type="ECO:0000256" key="2">
    <source>
        <dbReference type="ARBA" id="ARBA00023157"/>
    </source>
</evidence>
<dbReference type="InterPro" id="IPR001254">
    <property type="entry name" value="Trypsin_dom"/>
</dbReference>
<dbReference type="InterPro" id="IPR018114">
    <property type="entry name" value="TRYPSIN_HIS"/>
</dbReference>
<dbReference type="SUPFAM" id="SSF50494">
    <property type="entry name" value="Trypsin-like serine proteases"/>
    <property type="match status" value="1"/>
</dbReference>
<feature type="domain" description="Peptidase S1" evidence="4">
    <location>
        <begin position="35"/>
        <end position="252"/>
    </location>
</feature>
<dbReference type="EMBL" id="CP089982">
    <property type="protein sequence ID" value="WXA91794.1"/>
    <property type="molecule type" value="Genomic_DNA"/>
</dbReference>
<sequence length="252" mass="26136">MKHAVLFAWAAAVLAAGCSTETEPADVTSQTSDEIVGGTVDPGDPAVVAVYARAPGATKGALCTGEVIAPTVVLTAAHCITEVDPGAIHYVVPGPVFQQVPQSQWLATKEVHADPAFDASNLTNGHDIGVVILAQPTTITPIPFIRTPLPSSVVGKNVRLVGYGLDNGVTQTGAGTKRQVTVPIVSMNDKTLETGNLLQKACNGDSGGPALLNIDGKETIVGVTSYGLVLCLLTANYTRVDLYTSFIDQYLP</sequence>
<proteinExistence type="inferred from homology"/>
<evidence type="ECO:0000313" key="6">
    <source>
        <dbReference type="Proteomes" id="UP001379533"/>
    </source>
</evidence>
<dbReference type="PROSITE" id="PS00134">
    <property type="entry name" value="TRYPSIN_HIS"/>
    <property type="match status" value="1"/>
</dbReference>
<dbReference type="PRINTS" id="PR00722">
    <property type="entry name" value="CHYMOTRYPSIN"/>
</dbReference>
<dbReference type="InterPro" id="IPR001314">
    <property type="entry name" value="Peptidase_S1A"/>
</dbReference>
<organism evidence="5 6">
    <name type="scientific">Pendulispora brunnea</name>
    <dbReference type="NCBI Taxonomy" id="2905690"/>
    <lineage>
        <taxon>Bacteria</taxon>
        <taxon>Pseudomonadati</taxon>
        <taxon>Myxococcota</taxon>
        <taxon>Myxococcia</taxon>
        <taxon>Myxococcales</taxon>
        <taxon>Sorangiineae</taxon>
        <taxon>Pendulisporaceae</taxon>
        <taxon>Pendulispora</taxon>
    </lineage>
</organism>
<evidence type="ECO:0000313" key="5">
    <source>
        <dbReference type="EMBL" id="WXA91794.1"/>
    </source>
</evidence>
<dbReference type="InterPro" id="IPR009003">
    <property type="entry name" value="Peptidase_S1_PA"/>
</dbReference>
<dbReference type="PROSITE" id="PS51257">
    <property type="entry name" value="PROKAR_LIPOPROTEIN"/>
    <property type="match status" value="1"/>
</dbReference>
<evidence type="ECO:0000256" key="3">
    <source>
        <dbReference type="SAM" id="SignalP"/>
    </source>
</evidence>
<dbReference type="PANTHER" id="PTHR24276:SF98">
    <property type="entry name" value="FI18310P1-RELATED"/>
    <property type="match status" value="1"/>
</dbReference>
<dbReference type="PANTHER" id="PTHR24276">
    <property type="entry name" value="POLYSERASE-RELATED"/>
    <property type="match status" value="1"/>
</dbReference>
<accession>A0ABZ2K4T5</accession>
<dbReference type="RefSeq" id="WP_394842412.1">
    <property type="nucleotide sequence ID" value="NZ_CP089982.1"/>
</dbReference>
<dbReference type="Gene3D" id="2.40.10.10">
    <property type="entry name" value="Trypsin-like serine proteases"/>
    <property type="match status" value="1"/>
</dbReference>
<protein>
    <submittedName>
        <fullName evidence="5">Trypsin-like serine protease</fullName>
        <ecNumber evidence="5">3.4.21.-</ecNumber>
    </submittedName>
</protein>
<name>A0ABZ2K4T5_9BACT</name>
<evidence type="ECO:0000259" key="4">
    <source>
        <dbReference type="PROSITE" id="PS50240"/>
    </source>
</evidence>
<dbReference type="GO" id="GO:0016787">
    <property type="term" value="F:hydrolase activity"/>
    <property type="evidence" value="ECO:0007669"/>
    <property type="project" value="UniProtKB-KW"/>
</dbReference>
<dbReference type="Pfam" id="PF00089">
    <property type="entry name" value="Trypsin"/>
    <property type="match status" value="1"/>
</dbReference>
<reference evidence="5 6" key="1">
    <citation type="submission" date="2021-12" db="EMBL/GenBank/DDBJ databases">
        <title>Discovery of the Pendulisporaceae a myxobacterial family with distinct sporulation behavior and unique specialized metabolism.</title>
        <authorList>
            <person name="Garcia R."/>
            <person name="Popoff A."/>
            <person name="Bader C.D."/>
            <person name="Loehr J."/>
            <person name="Walesch S."/>
            <person name="Walt C."/>
            <person name="Boldt J."/>
            <person name="Bunk B."/>
            <person name="Haeckl F.J.F.P.J."/>
            <person name="Gunesch A.P."/>
            <person name="Birkelbach J."/>
            <person name="Nuebel U."/>
            <person name="Pietschmann T."/>
            <person name="Bach T."/>
            <person name="Mueller R."/>
        </authorList>
    </citation>
    <scope>NUCLEOTIDE SEQUENCE [LARGE SCALE GENOMIC DNA]</scope>
    <source>
        <strain evidence="5 6">MSr12523</strain>
    </source>
</reference>
<dbReference type="Proteomes" id="UP001379533">
    <property type="component" value="Chromosome"/>
</dbReference>
<dbReference type="InterPro" id="IPR050430">
    <property type="entry name" value="Peptidase_S1"/>
</dbReference>
<dbReference type="PROSITE" id="PS50240">
    <property type="entry name" value="TRYPSIN_DOM"/>
    <property type="match status" value="1"/>
</dbReference>
<dbReference type="EC" id="3.4.21.-" evidence="5"/>
<keyword evidence="5" id="KW-0378">Hydrolase</keyword>
<feature type="chain" id="PRO_5045349052" evidence="3">
    <location>
        <begin position="16"/>
        <end position="252"/>
    </location>
</feature>
<dbReference type="InterPro" id="IPR043504">
    <property type="entry name" value="Peptidase_S1_PA_chymotrypsin"/>
</dbReference>
<keyword evidence="2" id="KW-1015">Disulfide bond</keyword>
<feature type="signal peptide" evidence="3">
    <location>
        <begin position="1"/>
        <end position="15"/>
    </location>
</feature>
<comment type="similarity">
    <text evidence="1">Belongs to the peptidase S1 family.</text>
</comment>